<dbReference type="Pfam" id="PF11751">
    <property type="entry name" value="PorP_SprF"/>
    <property type="match status" value="1"/>
</dbReference>
<evidence type="ECO:0000313" key="2">
    <source>
        <dbReference type="EMBL" id="MVO08469.1"/>
    </source>
</evidence>
<proteinExistence type="predicted"/>
<dbReference type="InterPro" id="IPR019861">
    <property type="entry name" value="PorP/SprF_Bacteroidetes"/>
</dbReference>
<organism evidence="2 3">
    <name type="scientific">Flavobacterium profundi</name>
    <dbReference type="NCBI Taxonomy" id="1774945"/>
    <lineage>
        <taxon>Bacteria</taxon>
        <taxon>Pseudomonadati</taxon>
        <taxon>Bacteroidota</taxon>
        <taxon>Flavobacteriia</taxon>
        <taxon>Flavobacteriales</taxon>
        <taxon>Flavobacteriaceae</taxon>
        <taxon>Flavobacterium</taxon>
    </lineage>
</organism>
<dbReference type="AlphaFoldDB" id="A0A6I4IK15"/>
<comment type="caution">
    <text evidence="2">The sequence shown here is derived from an EMBL/GenBank/DDBJ whole genome shotgun (WGS) entry which is preliminary data.</text>
</comment>
<name>A0A6I4IK15_9FLAO</name>
<feature type="chain" id="PRO_5026344414" evidence="1">
    <location>
        <begin position="21"/>
        <end position="312"/>
    </location>
</feature>
<dbReference type="EMBL" id="WQLW01000002">
    <property type="protein sequence ID" value="MVO08469.1"/>
    <property type="molecule type" value="Genomic_DNA"/>
</dbReference>
<dbReference type="OrthoDB" id="1114455at2"/>
<dbReference type="RefSeq" id="WP_140996858.1">
    <property type="nucleotide sequence ID" value="NZ_VDCZ01000002.1"/>
</dbReference>
<keyword evidence="1" id="KW-0732">Signal</keyword>
<evidence type="ECO:0000313" key="3">
    <source>
        <dbReference type="Proteomes" id="UP000431264"/>
    </source>
</evidence>
<keyword evidence="3" id="KW-1185">Reference proteome</keyword>
<protein>
    <submittedName>
        <fullName evidence="2">Type IX secretion system membrane protein PorP/SprF</fullName>
    </submittedName>
</protein>
<gene>
    <name evidence="2" type="ORF">GOQ30_04740</name>
</gene>
<evidence type="ECO:0000256" key="1">
    <source>
        <dbReference type="SAM" id="SignalP"/>
    </source>
</evidence>
<feature type="signal peptide" evidence="1">
    <location>
        <begin position="1"/>
        <end position="20"/>
    </location>
</feature>
<sequence>MRKINYIFGIILLVFCKSFAQQDPQFTQYMYNMSVINPGYATDDLGTINFGGIYRMQWVKATGAPTTSSLFVHTPLSEKIETGLNVIKDELGEDVLNETTINADFSYKVNLNTNAKLALGFKVGANFFTTNFNGFQLNDDDISSDPAFQNLNQTFFNLGAGAFYFTDSYYLGLSVPNFLPNKQLKEANGVQAIGIDELHFFFTGGYVFKLSDNIKFKPAFMTKIVKNSPLSADITANFMFFDKFEIGASHRFDDSFSGLANYRITPQLRIGYAYDHTISNLGSFNSGSHEIIILFDLDTFGNRGYDKSPRFF</sequence>
<accession>A0A6I4IK15</accession>
<dbReference type="NCBIfam" id="TIGR03519">
    <property type="entry name" value="T9SS_PorP_fam"/>
    <property type="match status" value="1"/>
</dbReference>
<dbReference type="Proteomes" id="UP000431264">
    <property type="component" value="Unassembled WGS sequence"/>
</dbReference>
<reference evidence="3" key="1">
    <citation type="submission" date="2019-05" db="EMBL/GenBank/DDBJ databases">
        <title>Flavobacterium profundi sp. nov., isolated from a deep-sea seamount.</title>
        <authorList>
            <person name="Zhang D.-C."/>
        </authorList>
    </citation>
    <scope>NUCLEOTIDE SEQUENCE [LARGE SCALE GENOMIC DNA]</scope>
    <source>
        <strain evidence="3">TP390</strain>
    </source>
</reference>